<sequence length="376" mass="42147">MTTSSRVKLGWEVPDDRWAEYTAKVEEEWGESRLYAGVQIEKSWREYRDVHPLEDHANRLLEAAGLPRETDKNKNPTKIPSLANTESNRQFVRVHEDVKQEMEQYATANSLPKHEVLRGVIAWYLGGSREERLVEKFDRVVPEAENAFVEATDDGPNTADGLSKSERVTRKIARFLGDSFSENNLEDAINAETTGTNYYHDEYMSRVVEYKGVKRWERNDAPDLFFPLETWRTKKMIEIVSALGGGYETSPPAFSPEELVKAVERAGIEECSENRKKTINRYKDRIVERFGFAWSDETEKFEPMDILDAETESNSNAGAADDVVVSDIGGGDASGDADSGSTTVTDRLDDLAAGTPVRADGGDNGGMTHRDSGMDN</sequence>
<dbReference type="RefSeq" id="WP_256031354.1">
    <property type="nucleotide sequence ID" value="NZ_JAHLKM010000053.1"/>
</dbReference>
<reference evidence="2" key="1">
    <citation type="journal article" date="2023" name="Front. Microbiol.">
        <title>Genomic-based phylogenetic and metabolic analyses of the genus Natronomonas, and description of Natronomonas aquatica sp. nov.</title>
        <authorList>
            <person name="Garcia-Roldan A."/>
            <person name="Duran-Viseras A."/>
            <person name="de la Haba R.R."/>
            <person name="Corral P."/>
            <person name="Sanchez-Porro C."/>
            <person name="Ventosa A."/>
        </authorList>
    </citation>
    <scope>NUCLEOTIDE SEQUENCE</scope>
    <source>
        <strain evidence="2">F2-12</strain>
    </source>
</reference>
<evidence type="ECO:0000313" key="3">
    <source>
        <dbReference type="Proteomes" id="UP001139494"/>
    </source>
</evidence>
<dbReference type="EMBL" id="JAHLKM010000053">
    <property type="protein sequence ID" value="MCQ4334990.1"/>
    <property type="molecule type" value="Genomic_DNA"/>
</dbReference>
<organism evidence="2 3">
    <name type="scientific">Natronomonas aquatica</name>
    <dbReference type="NCBI Taxonomy" id="2841590"/>
    <lineage>
        <taxon>Archaea</taxon>
        <taxon>Methanobacteriati</taxon>
        <taxon>Methanobacteriota</taxon>
        <taxon>Stenosarchaea group</taxon>
        <taxon>Halobacteria</taxon>
        <taxon>Halobacteriales</taxon>
        <taxon>Natronomonadaceae</taxon>
        <taxon>Natronomonas</taxon>
    </lineage>
</organism>
<feature type="region of interest" description="Disordered" evidence="1">
    <location>
        <begin position="312"/>
        <end position="376"/>
    </location>
</feature>
<evidence type="ECO:0000313" key="2">
    <source>
        <dbReference type="EMBL" id="MCQ4334990.1"/>
    </source>
</evidence>
<accession>A0A9R1D7W6</accession>
<keyword evidence="3" id="KW-1185">Reference proteome</keyword>
<protein>
    <submittedName>
        <fullName evidence="2">Uncharacterized protein</fullName>
    </submittedName>
</protein>
<evidence type="ECO:0000256" key="1">
    <source>
        <dbReference type="SAM" id="MobiDB-lite"/>
    </source>
</evidence>
<dbReference type="AlphaFoldDB" id="A0A9R1D7W6"/>
<gene>
    <name evidence="2" type="ORF">KM295_16180</name>
</gene>
<feature type="compositionally biased region" description="Polar residues" evidence="1">
    <location>
        <begin position="76"/>
        <end position="85"/>
    </location>
</feature>
<feature type="compositionally biased region" description="Low complexity" evidence="1">
    <location>
        <begin position="317"/>
        <end position="327"/>
    </location>
</feature>
<dbReference type="Proteomes" id="UP001139494">
    <property type="component" value="Unassembled WGS sequence"/>
</dbReference>
<proteinExistence type="predicted"/>
<feature type="region of interest" description="Disordered" evidence="1">
    <location>
        <begin position="63"/>
        <end position="85"/>
    </location>
</feature>
<name>A0A9R1D7W6_9EURY</name>
<comment type="caution">
    <text evidence="2">The sequence shown here is derived from an EMBL/GenBank/DDBJ whole genome shotgun (WGS) entry which is preliminary data.</text>
</comment>